<protein>
    <submittedName>
        <fullName evidence="1">Uncharacterized protein</fullName>
    </submittedName>
</protein>
<reference evidence="2" key="2">
    <citation type="journal article" date="2008" name="Nucleic Acids Res.">
        <title>The rice annotation project database (RAP-DB): 2008 update.</title>
        <authorList>
            <consortium name="The rice annotation project (RAP)"/>
        </authorList>
    </citation>
    <scope>GENOME REANNOTATION</scope>
    <source>
        <strain evidence="2">cv. Nipponbare</strain>
    </source>
</reference>
<name>Q69PE8_ORYSJ</name>
<reference evidence="2" key="1">
    <citation type="journal article" date="2005" name="Nature">
        <title>The map-based sequence of the rice genome.</title>
        <authorList>
            <consortium name="International rice genome sequencing project (IRGSP)"/>
            <person name="Matsumoto T."/>
            <person name="Wu J."/>
            <person name="Kanamori H."/>
            <person name="Katayose Y."/>
            <person name="Fujisawa M."/>
            <person name="Namiki N."/>
            <person name="Mizuno H."/>
            <person name="Yamamoto K."/>
            <person name="Antonio B.A."/>
            <person name="Baba T."/>
            <person name="Sakata K."/>
            <person name="Nagamura Y."/>
            <person name="Aoki H."/>
            <person name="Arikawa K."/>
            <person name="Arita K."/>
            <person name="Bito T."/>
            <person name="Chiden Y."/>
            <person name="Fujitsuka N."/>
            <person name="Fukunaka R."/>
            <person name="Hamada M."/>
            <person name="Harada C."/>
            <person name="Hayashi A."/>
            <person name="Hijishita S."/>
            <person name="Honda M."/>
            <person name="Hosokawa S."/>
            <person name="Ichikawa Y."/>
            <person name="Idonuma A."/>
            <person name="Iijima M."/>
            <person name="Ikeda M."/>
            <person name="Ikeno M."/>
            <person name="Ito K."/>
            <person name="Ito S."/>
            <person name="Ito T."/>
            <person name="Ito Y."/>
            <person name="Ito Y."/>
            <person name="Iwabuchi A."/>
            <person name="Kamiya K."/>
            <person name="Karasawa W."/>
            <person name="Kurita K."/>
            <person name="Katagiri S."/>
            <person name="Kikuta A."/>
            <person name="Kobayashi H."/>
            <person name="Kobayashi N."/>
            <person name="Machita K."/>
            <person name="Maehara T."/>
            <person name="Masukawa M."/>
            <person name="Mizubayashi T."/>
            <person name="Mukai Y."/>
            <person name="Nagasaki H."/>
            <person name="Nagata Y."/>
            <person name="Naito S."/>
            <person name="Nakashima M."/>
            <person name="Nakama Y."/>
            <person name="Nakamichi Y."/>
            <person name="Nakamura M."/>
            <person name="Meguro A."/>
            <person name="Negishi M."/>
            <person name="Ohta I."/>
            <person name="Ohta T."/>
            <person name="Okamoto M."/>
            <person name="Ono N."/>
            <person name="Saji S."/>
            <person name="Sakaguchi M."/>
            <person name="Sakai K."/>
            <person name="Shibata M."/>
            <person name="Shimokawa T."/>
            <person name="Song J."/>
            <person name="Takazaki Y."/>
            <person name="Terasawa K."/>
            <person name="Tsugane M."/>
            <person name="Tsuji K."/>
            <person name="Ueda S."/>
            <person name="Waki K."/>
            <person name="Yamagata H."/>
            <person name="Yamamoto M."/>
            <person name="Yamamoto S."/>
            <person name="Yamane H."/>
            <person name="Yoshiki S."/>
            <person name="Yoshihara R."/>
            <person name="Yukawa K."/>
            <person name="Zhong H."/>
            <person name="Yano M."/>
            <person name="Yuan Q."/>
            <person name="Ouyang S."/>
            <person name="Liu J."/>
            <person name="Jones K.M."/>
            <person name="Gansberger K."/>
            <person name="Moffat K."/>
            <person name="Hill J."/>
            <person name="Bera J."/>
            <person name="Fadrosh D."/>
            <person name="Jin S."/>
            <person name="Johri S."/>
            <person name="Kim M."/>
            <person name="Overton L."/>
            <person name="Reardon M."/>
            <person name="Tsitrin T."/>
            <person name="Vuong H."/>
            <person name="Weaver B."/>
            <person name="Ciecko A."/>
            <person name="Tallon L."/>
            <person name="Jackson J."/>
            <person name="Pai G."/>
            <person name="Aken S.V."/>
            <person name="Utterback T."/>
            <person name="Reidmuller S."/>
            <person name="Feldblyum T."/>
            <person name="Hsiao J."/>
            <person name="Zismann V."/>
            <person name="Iobst S."/>
            <person name="de Vazeille A.R."/>
            <person name="Buell C.R."/>
            <person name="Ying K."/>
            <person name="Li Y."/>
            <person name="Lu T."/>
            <person name="Huang Y."/>
            <person name="Zhao Q."/>
            <person name="Feng Q."/>
            <person name="Zhang L."/>
            <person name="Zhu J."/>
            <person name="Weng Q."/>
            <person name="Mu J."/>
            <person name="Lu Y."/>
            <person name="Fan D."/>
            <person name="Liu Y."/>
            <person name="Guan J."/>
            <person name="Zhang Y."/>
            <person name="Yu S."/>
            <person name="Liu X."/>
            <person name="Zhang Y."/>
            <person name="Hong G."/>
            <person name="Han B."/>
            <person name="Choisne N."/>
            <person name="Demange N."/>
            <person name="Orjeda G."/>
            <person name="Samain S."/>
            <person name="Cattolico L."/>
            <person name="Pelletier E."/>
            <person name="Couloux A."/>
            <person name="Segurens B."/>
            <person name="Wincker P."/>
            <person name="D'Hont A."/>
            <person name="Scarpelli C."/>
            <person name="Weissenbach J."/>
            <person name="Salanoubat M."/>
            <person name="Quetier F."/>
            <person name="Yu Y."/>
            <person name="Kim H.R."/>
            <person name="Rambo T."/>
            <person name="Currie J."/>
            <person name="Collura K."/>
            <person name="Luo M."/>
            <person name="Yang T."/>
            <person name="Ammiraju J.S.S."/>
            <person name="Engler F."/>
            <person name="Soderlund C."/>
            <person name="Wing R.A."/>
            <person name="Palmer L.E."/>
            <person name="de la Bastide M."/>
            <person name="Spiegel L."/>
            <person name="Nascimento L."/>
            <person name="Zutavern T."/>
            <person name="O'Shaughnessy A."/>
            <person name="Dike S."/>
            <person name="Dedhia N."/>
            <person name="Preston R."/>
            <person name="Balija V."/>
            <person name="McCombie W.R."/>
            <person name="Chow T."/>
            <person name="Chen H."/>
            <person name="Chung M."/>
            <person name="Chen C."/>
            <person name="Shaw J."/>
            <person name="Wu H."/>
            <person name="Hsiao K."/>
            <person name="Chao Y."/>
            <person name="Chu M."/>
            <person name="Cheng C."/>
            <person name="Hour A."/>
            <person name="Lee P."/>
            <person name="Lin S."/>
            <person name="Lin Y."/>
            <person name="Liou J."/>
            <person name="Liu S."/>
            <person name="Hsing Y."/>
            <person name="Raghuvanshi S."/>
            <person name="Mohanty A."/>
            <person name="Bharti A.K."/>
            <person name="Gaur A."/>
            <person name="Gupta V."/>
            <person name="Kumar D."/>
            <person name="Ravi V."/>
            <person name="Vij S."/>
            <person name="Kapur A."/>
            <person name="Khurana P."/>
            <person name="Khurana P."/>
            <person name="Khurana J.P."/>
            <person name="Tyagi A.K."/>
            <person name="Gaikwad K."/>
            <person name="Singh A."/>
            <person name="Dalal V."/>
            <person name="Srivastava S."/>
            <person name="Dixit A."/>
            <person name="Pal A.K."/>
            <person name="Ghazi I.A."/>
            <person name="Yadav M."/>
            <person name="Pandit A."/>
            <person name="Bhargava A."/>
            <person name="Sureshbabu K."/>
            <person name="Batra K."/>
            <person name="Sharma T.R."/>
            <person name="Mohapatra T."/>
            <person name="Singh N.K."/>
            <person name="Messing J."/>
            <person name="Nelson A.B."/>
            <person name="Fuks G."/>
            <person name="Kavchok S."/>
            <person name="Keizer G."/>
            <person name="Linton E."/>
            <person name="Llaca V."/>
            <person name="Song R."/>
            <person name="Tanyolac B."/>
            <person name="Young S."/>
            <person name="Ho-Il K."/>
            <person name="Hahn J.H."/>
            <person name="Sangsakoo G."/>
            <person name="Vanavichit A."/>
            <person name="de Mattos Luiz.A.T."/>
            <person name="Zimmer P.D."/>
            <person name="Malone G."/>
            <person name="Dellagostin O."/>
            <person name="de Oliveira A.C."/>
            <person name="Bevan M."/>
            <person name="Bancroft I."/>
            <person name="Minx P."/>
            <person name="Cordum H."/>
            <person name="Wilson R."/>
            <person name="Cheng Z."/>
            <person name="Jin W."/>
            <person name="Jiang J."/>
            <person name="Leong S.A."/>
            <person name="Iwama H."/>
            <person name="Gojobori T."/>
            <person name="Itoh T."/>
            <person name="Niimura Y."/>
            <person name="Fujii Y."/>
            <person name="Habara T."/>
            <person name="Sakai H."/>
            <person name="Sato Y."/>
            <person name="Wilson G."/>
            <person name="Kumar K."/>
            <person name="McCouch S."/>
            <person name="Juretic N."/>
            <person name="Hoen D."/>
            <person name="Wright S."/>
            <person name="Bruskiewich R."/>
            <person name="Bureau T."/>
            <person name="Miyao A."/>
            <person name="Hirochika H."/>
            <person name="Nishikawa T."/>
            <person name="Kadowaki K."/>
            <person name="Sugiura M."/>
            <person name="Burr B."/>
            <person name="Sasaki T."/>
        </authorList>
    </citation>
    <scope>NUCLEOTIDE SEQUENCE [LARGE SCALE GENOMIC DNA]</scope>
    <source>
        <strain evidence="2">cv. Nipponbare</strain>
    </source>
</reference>
<dbReference type="AlphaFoldDB" id="Q69PE8"/>
<sequence length="55" mass="5955">MAGWHVMPPSLANLRCFTSAAMAPTTPTEGIERSEVGELTYGSKDAFQQVLIIMV</sequence>
<gene>
    <name evidence="1" type="primary">OJ1238_G07.11</name>
</gene>
<evidence type="ECO:0000313" key="2">
    <source>
        <dbReference type="Proteomes" id="UP000000763"/>
    </source>
</evidence>
<dbReference type="EMBL" id="AP005565">
    <property type="protein sequence ID" value="BAD36129.1"/>
    <property type="molecule type" value="Genomic_DNA"/>
</dbReference>
<dbReference type="Proteomes" id="UP000000763">
    <property type="component" value="Chromosome 9"/>
</dbReference>
<organism evidence="1 2">
    <name type="scientific">Oryza sativa subsp. japonica</name>
    <name type="common">Rice</name>
    <dbReference type="NCBI Taxonomy" id="39947"/>
    <lineage>
        <taxon>Eukaryota</taxon>
        <taxon>Viridiplantae</taxon>
        <taxon>Streptophyta</taxon>
        <taxon>Embryophyta</taxon>
        <taxon>Tracheophyta</taxon>
        <taxon>Spermatophyta</taxon>
        <taxon>Magnoliopsida</taxon>
        <taxon>Liliopsida</taxon>
        <taxon>Poales</taxon>
        <taxon>Poaceae</taxon>
        <taxon>BOP clade</taxon>
        <taxon>Oryzoideae</taxon>
        <taxon>Oryzeae</taxon>
        <taxon>Oryzinae</taxon>
        <taxon>Oryza</taxon>
        <taxon>Oryza sativa</taxon>
    </lineage>
</organism>
<evidence type="ECO:0000313" key="1">
    <source>
        <dbReference type="EMBL" id="BAD36129.1"/>
    </source>
</evidence>
<proteinExistence type="predicted"/>
<accession>Q69PE8</accession>